<dbReference type="InterPro" id="IPR001806">
    <property type="entry name" value="Small_GTPase"/>
</dbReference>
<dbReference type="PROSITE" id="PS51421">
    <property type="entry name" value="RAS"/>
    <property type="match status" value="1"/>
</dbReference>
<evidence type="ECO:0000256" key="5">
    <source>
        <dbReference type="ARBA" id="ARBA00022801"/>
    </source>
</evidence>
<dbReference type="EC" id="3.6.5.2" evidence="2"/>
<accession>A0A9Q0L8Y0</accession>
<dbReference type="GO" id="GO:0005886">
    <property type="term" value="C:plasma membrane"/>
    <property type="evidence" value="ECO:0007669"/>
    <property type="project" value="UniProtKB-SubCell"/>
</dbReference>
<dbReference type="AlphaFoldDB" id="A0A9Q0L8Y0"/>
<evidence type="ECO:0000256" key="1">
    <source>
        <dbReference type="ARBA" id="ARBA00004236"/>
    </source>
</evidence>
<gene>
    <name evidence="8" type="ORF">M0811_03264</name>
</gene>
<dbReference type="PROSITE" id="PS51420">
    <property type="entry name" value="RHO"/>
    <property type="match status" value="1"/>
</dbReference>
<evidence type="ECO:0000256" key="7">
    <source>
        <dbReference type="ARBA" id="ARBA00023136"/>
    </source>
</evidence>
<dbReference type="FunFam" id="3.40.50.300:FF:000343">
    <property type="entry name" value="Ras family gtpase"/>
    <property type="match status" value="1"/>
</dbReference>
<keyword evidence="9" id="KW-1185">Reference proteome</keyword>
<reference evidence="8" key="1">
    <citation type="submission" date="2022-10" db="EMBL/GenBank/DDBJ databases">
        <title>Novel sulphate-reducing endosymbionts in the free-living metamonad Anaeramoeba.</title>
        <authorList>
            <person name="Jerlstrom-Hultqvist J."/>
            <person name="Cepicka I."/>
            <person name="Gallot-Lavallee L."/>
            <person name="Salas-Leiva D."/>
            <person name="Curtis B.A."/>
            <person name="Zahonova K."/>
            <person name="Pipaliya S."/>
            <person name="Dacks J."/>
            <person name="Roger A.J."/>
        </authorList>
    </citation>
    <scope>NUCLEOTIDE SEQUENCE</scope>
    <source>
        <strain evidence="8">BMAN</strain>
    </source>
</reference>
<evidence type="ECO:0000256" key="2">
    <source>
        <dbReference type="ARBA" id="ARBA00011984"/>
    </source>
</evidence>
<dbReference type="CDD" id="cd00876">
    <property type="entry name" value="Ras"/>
    <property type="match status" value="1"/>
</dbReference>
<dbReference type="Pfam" id="PF00071">
    <property type="entry name" value="Ras"/>
    <property type="match status" value="1"/>
</dbReference>
<evidence type="ECO:0000313" key="8">
    <source>
        <dbReference type="EMBL" id="KAJ5066920.1"/>
    </source>
</evidence>
<dbReference type="InterPro" id="IPR020849">
    <property type="entry name" value="Small_GTPase_Ras-type"/>
</dbReference>
<sequence length="190" mass="21748">MSDLKIAVVGGGGVGKSALTVQFVHSKFLADYEPTIEDSFRRQVKIDEKVWMLHILDTAGQEEFSIVNDTHLRKGDGFLLIYSIIDFASFSEIPKIRSKILMIKEETSNVPIVIVGNKSDLEKQRKVHLSEAQDLAKSFQTPFFETSAKTRYNVDEIFFSIARMIRNQKFPEFSDSKNIKKKKKKRCLIL</sequence>
<dbReference type="Gene3D" id="3.40.50.300">
    <property type="entry name" value="P-loop containing nucleotide triphosphate hydrolases"/>
    <property type="match status" value="1"/>
</dbReference>
<keyword evidence="3" id="KW-1003">Cell membrane</keyword>
<dbReference type="GO" id="GO:0007165">
    <property type="term" value="P:signal transduction"/>
    <property type="evidence" value="ECO:0007669"/>
    <property type="project" value="InterPro"/>
</dbReference>
<dbReference type="PRINTS" id="PR00449">
    <property type="entry name" value="RASTRNSFRMNG"/>
</dbReference>
<evidence type="ECO:0000256" key="6">
    <source>
        <dbReference type="ARBA" id="ARBA00023134"/>
    </source>
</evidence>
<keyword evidence="4" id="KW-0547">Nucleotide-binding</keyword>
<name>A0A9Q0L8Y0_ANAIG</name>
<dbReference type="SMART" id="SM00174">
    <property type="entry name" value="RHO"/>
    <property type="match status" value="1"/>
</dbReference>
<dbReference type="InterPro" id="IPR027417">
    <property type="entry name" value="P-loop_NTPase"/>
</dbReference>
<organism evidence="8 9">
    <name type="scientific">Anaeramoeba ignava</name>
    <name type="common">Anaerobic marine amoeba</name>
    <dbReference type="NCBI Taxonomy" id="1746090"/>
    <lineage>
        <taxon>Eukaryota</taxon>
        <taxon>Metamonada</taxon>
        <taxon>Anaeramoebidae</taxon>
        <taxon>Anaeramoeba</taxon>
    </lineage>
</organism>
<comment type="subcellular location">
    <subcellularLocation>
        <location evidence="1">Cell membrane</location>
    </subcellularLocation>
</comment>
<evidence type="ECO:0000256" key="3">
    <source>
        <dbReference type="ARBA" id="ARBA00022475"/>
    </source>
</evidence>
<dbReference type="PANTHER" id="PTHR24070">
    <property type="entry name" value="RAS, DI-RAS, AND RHEB FAMILY MEMBERS OF SMALL GTPASE SUPERFAMILY"/>
    <property type="match status" value="1"/>
</dbReference>
<dbReference type="GO" id="GO:0003925">
    <property type="term" value="F:G protein activity"/>
    <property type="evidence" value="ECO:0007669"/>
    <property type="project" value="UniProtKB-EC"/>
</dbReference>
<keyword evidence="7" id="KW-0472">Membrane</keyword>
<comment type="caution">
    <text evidence="8">The sequence shown here is derived from an EMBL/GenBank/DDBJ whole genome shotgun (WGS) entry which is preliminary data.</text>
</comment>
<dbReference type="InterPro" id="IPR005225">
    <property type="entry name" value="Small_GTP-bd"/>
</dbReference>
<dbReference type="OMA" id="QFMYNEY"/>
<protein>
    <recommendedName>
        <fullName evidence="2">small monomeric GTPase</fullName>
        <ecNumber evidence="2">3.6.5.2</ecNumber>
    </recommendedName>
</protein>
<evidence type="ECO:0000313" key="9">
    <source>
        <dbReference type="Proteomes" id="UP001149090"/>
    </source>
</evidence>
<dbReference type="SMART" id="SM00173">
    <property type="entry name" value="RAS"/>
    <property type="match status" value="1"/>
</dbReference>
<dbReference type="PROSITE" id="PS51419">
    <property type="entry name" value="RAB"/>
    <property type="match status" value="1"/>
</dbReference>
<evidence type="ECO:0000256" key="4">
    <source>
        <dbReference type="ARBA" id="ARBA00022741"/>
    </source>
</evidence>
<dbReference type="EMBL" id="JAPDFW010000136">
    <property type="protein sequence ID" value="KAJ5066920.1"/>
    <property type="molecule type" value="Genomic_DNA"/>
</dbReference>
<dbReference type="OrthoDB" id="5976022at2759"/>
<dbReference type="SUPFAM" id="SSF52540">
    <property type="entry name" value="P-loop containing nucleoside triphosphate hydrolases"/>
    <property type="match status" value="1"/>
</dbReference>
<dbReference type="GO" id="GO:0005525">
    <property type="term" value="F:GTP binding"/>
    <property type="evidence" value="ECO:0007669"/>
    <property type="project" value="UniProtKB-KW"/>
</dbReference>
<keyword evidence="6" id="KW-0342">GTP-binding</keyword>
<dbReference type="SMART" id="SM00175">
    <property type="entry name" value="RAB"/>
    <property type="match status" value="1"/>
</dbReference>
<dbReference type="NCBIfam" id="TIGR00231">
    <property type="entry name" value="small_GTP"/>
    <property type="match status" value="1"/>
</dbReference>
<keyword evidence="5" id="KW-0378">Hydrolase</keyword>
<proteinExistence type="predicted"/>
<dbReference type="Proteomes" id="UP001149090">
    <property type="component" value="Unassembled WGS sequence"/>
</dbReference>